<keyword evidence="5" id="KW-1185">Reference proteome</keyword>
<dbReference type="EMBL" id="JALJOT010000016">
    <property type="protein sequence ID" value="KAK9901991.1"/>
    <property type="molecule type" value="Genomic_DNA"/>
</dbReference>
<accession>A0ABR2YBU1</accession>
<dbReference type="Proteomes" id="UP001491310">
    <property type="component" value="Unassembled WGS sequence"/>
</dbReference>
<reference evidence="4 5" key="1">
    <citation type="journal article" date="2024" name="Nat. Commun.">
        <title>Phylogenomics reveals the evolutionary origins of lichenization in chlorophyte algae.</title>
        <authorList>
            <person name="Puginier C."/>
            <person name="Libourel C."/>
            <person name="Otte J."/>
            <person name="Skaloud P."/>
            <person name="Haon M."/>
            <person name="Grisel S."/>
            <person name="Petersen M."/>
            <person name="Berrin J.G."/>
            <person name="Delaux P.M."/>
            <person name="Dal Grande F."/>
            <person name="Keller J."/>
        </authorList>
    </citation>
    <scope>NUCLEOTIDE SEQUENCE [LARGE SCALE GENOMIC DNA]</scope>
    <source>
        <strain evidence="4 5">SAG 216-7</strain>
    </source>
</reference>
<dbReference type="PANTHER" id="PTHR10858">
    <property type="entry name" value="DEOXYRIBONUCLEASE II"/>
    <property type="match status" value="1"/>
</dbReference>
<evidence type="ECO:0000313" key="5">
    <source>
        <dbReference type="Proteomes" id="UP001491310"/>
    </source>
</evidence>
<evidence type="ECO:0000256" key="3">
    <source>
        <dbReference type="SAM" id="SignalP"/>
    </source>
</evidence>
<comment type="caution">
    <text evidence="4">The sequence shown here is derived from an EMBL/GenBank/DDBJ whole genome shotgun (WGS) entry which is preliminary data.</text>
</comment>
<evidence type="ECO:0000256" key="2">
    <source>
        <dbReference type="ARBA" id="ARBA00022801"/>
    </source>
</evidence>
<evidence type="ECO:0000313" key="4">
    <source>
        <dbReference type="EMBL" id="KAK9901991.1"/>
    </source>
</evidence>
<evidence type="ECO:0000256" key="1">
    <source>
        <dbReference type="ARBA" id="ARBA00007527"/>
    </source>
</evidence>
<keyword evidence="2" id="KW-0378">Hydrolase</keyword>
<dbReference type="Pfam" id="PF03265">
    <property type="entry name" value="DNase_II"/>
    <property type="match status" value="1"/>
</dbReference>
<comment type="similarity">
    <text evidence="1">Belongs to the DNase II family.</text>
</comment>
<dbReference type="CDD" id="cd09120">
    <property type="entry name" value="PLDc_DNaseII_1"/>
    <property type="match status" value="1"/>
</dbReference>
<protein>
    <submittedName>
        <fullName evidence="4">Uncharacterized protein</fullName>
    </submittedName>
</protein>
<organism evidence="4 5">
    <name type="scientific">Coccomyxa subellipsoidea</name>
    <dbReference type="NCBI Taxonomy" id="248742"/>
    <lineage>
        <taxon>Eukaryota</taxon>
        <taxon>Viridiplantae</taxon>
        <taxon>Chlorophyta</taxon>
        <taxon>core chlorophytes</taxon>
        <taxon>Trebouxiophyceae</taxon>
        <taxon>Trebouxiophyceae incertae sedis</taxon>
        <taxon>Coccomyxaceae</taxon>
        <taxon>Coccomyxa</taxon>
    </lineage>
</organism>
<feature type="chain" id="PRO_5045087643" evidence="3">
    <location>
        <begin position="25"/>
        <end position="324"/>
    </location>
</feature>
<feature type="signal peptide" evidence="3">
    <location>
        <begin position="1"/>
        <end position="24"/>
    </location>
</feature>
<sequence length="324" mass="35037">MGRLSTTQFLCLFVLCAETTGTSAAIGCKNANGDRVDWWAALKPPLGALYVYVDSTHTNSKFNHDPAGDLSTPNGNPLGETVQQIFGTGVGNVIWNDQPDDKSPGTQIDEKFHAHAKGVIGFDAEGGFYLMHSTPNFPDNPANSDYKGINNCSKTRCGKNLGQFRNAQSYLCMSLDAQNLDKVAKVLRGEYLVQYGGNKAGLTNNLPNVAALIDQDTQGLPTTVKGEPFTTVGGENFLLFGMSPTDEQHPIYLYEELIEPTLGAGLKVNTWTQGDRFPTYCPSGCQPASAPFAFADTINVKYVKIPGTNLEWRAASFGQGKVYT</sequence>
<name>A0ABR2YBU1_9CHLO</name>
<gene>
    <name evidence="4" type="ORF">WJX75_000508</name>
</gene>
<keyword evidence="3" id="KW-0732">Signal</keyword>
<dbReference type="PANTHER" id="PTHR10858:SF23">
    <property type="entry name" value="DEOXYRIBONUCLEASE II"/>
    <property type="match status" value="1"/>
</dbReference>
<dbReference type="InterPro" id="IPR004947">
    <property type="entry name" value="DNase_II"/>
</dbReference>
<proteinExistence type="inferred from homology"/>